<dbReference type="GO" id="GO:0006310">
    <property type="term" value="P:DNA recombination"/>
    <property type="evidence" value="ECO:0007669"/>
    <property type="project" value="UniProtKB-KW"/>
</dbReference>
<sequence length="459" mass="51010">MLEIYIGFGILAILVIAVWLKLSKLNLDQNIGQELAQLRVDLSRLEGSVREQLGAQGTTMTEIRAAMTNLEREVIRVLDAKISQLIADTRTERESMQLASTNASTELRTDLNSRLTSMGTTITQQLQATGNQVSTTLNQRLGEIQADSAQKLEAMRKTVDEKLHATLEQRLGESFKQVSDRLEQVHRGLGEMQTLATGVGDLKRVLTNVKSRGTWGEVQLGALIEQTLTIDQYSKNISTRPGSRDLVEFAIRLPGQDANSPVWLPVDAKFPVEDYQRLMDAQDRADLVEIESSAKALESRIKSEAKTIREKYVEPPYTTDFAILFLPTEGLYAEVMRRQGLLESLQRDFRVTVAGPSTFSAMLNSLHMGFKTLAIEKRSSEIWNTLGQIKTEFSKFGDVIDATKKKLEAATKSFDAVDVRTRQINKRLSGVEALPIGITPLIESDELEDPVIGADLSDG</sequence>
<keyword evidence="4" id="KW-0233">DNA recombination</keyword>
<comment type="function">
    <text evidence="1">Involved in DNA recombination.</text>
</comment>
<dbReference type="PANTHER" id="PTHR30563:SF0">
    <property type="entry name" value="DNA RECOMBINATION PROTEIN RMUC"/>
    <property type="match status" value="1"/>
</dbReference>
<dbReference type="InterPro" id="IPR003798">
    <property type="entry name" value="DNA_recombination_RmuC"/>
</dbReference>
<evidence type="ECO:0000256" key="1">
    <source>
        <dbReference type="ARBA" id="ARBA00003416"/>
    </source>
</evidence>
<keyword evidence="3" id="KW-0175">Coiled coil</keyword>
<dbReference type="SUPFAM" id="SSF58113">
    <property type="entry name" value="Apolipoprotein A-I"/>
    <property type="match status" value="1"/>
</dbReference>
<feature type="transmembrane region" description="Helical" evidence="5">
    <location>
        <begin position="6"/>
        <end position="22"/>
    </location>
</feature>
<evidence type="ECO:0000256" key="2">
    <source>
        <dbReference type="ARBA" id="ARBA00009840"/>
    </source>
</evidence>
<evidence type="ECO:0000256" key="3">
    <source>
        <dbReference type="ARBA" id="ARBA00023054"/>
    </source>
</evidence>
<evidence type="ECO:0000313" key="6">
    <source>
        <dbReference type="EMBL" id="MDH6504876.1"/>
    </source>
</evidence>
<accession>A0AA43M9Y1</accession>
<gene>
    <name evidence="6" type="ORF">M2127_002205</name>
</gene>
<dbReference type="AlphaFoldDB" id="A0AA43M9Y1"/>
<name>A0AA43M9Y1_9BURK</name>
<evidence type="ECO:0000256" key="5">
    <source>
        <dbReference type="SAM" id="Phobius"/>
    </source>
</evidence>
<dbReference type="Gene3D" id="1.20.120.20">
    <property type="entry name" value="Apolipoprotein"/>
    <property type="match status" value="1"/>
</dbReference>
<dbReference type="Pfam" id="PF02646">
    <property type="entry name" value="RmuC"/>
    <property type="match status" value="1"/>
</dbReference>
<dbReference type="RefSeq" id="WP_280757076.1">
    <property type="nucleotide sequence ID" value="NZ_JARXXW010000007.1"/>
</dbReference>
<reference evidence="6" key="1">
    <citation type="submission" date="2023-04" db="EMBL/GenBank/DDBJ databases">
        <title>Genome Encyclopedia of Bacteria and Archaea VI: Functional Genomics of Type Strains.</title>
        <authorList>
            <person name="Whitman W."/>
        </authorList>
    </citation>
    <scope>NUCLEOTIDE SEQUENCE</scope>
    <source>
        <strain evidence="6">Enz.4-51</strain>
    </source>
</reference>
<proteinExistence type="inferred from homology"/>
<comment type="caution">
    <text evidence="6">The sequence shown here is derived from an EMBL/GenBank/DDBJ whole genome shotgun (WGS) entry which is preliminary data.</text>
</comment>
<dbReference type="EMBL" id="JARXYA010000018">
    <property type="protein sequence ID" value="MDH6504876.1"/>
    <property type="molecule type" value="Genomic_DNA"/>
</dbReference>
<keyword evidence="5" id="KW-0812">Transmembrane</keyword>
<keyword evidence="5" id="KW-1133">Transmembrane helix</keyword>
<keyword evidence="7" id="KW-1185">Reference proteome</keyword>
<dbReference type="Proteomes" id="UP001161160">
    <property type="component" value="Unassembled WGS sequence"/>
</dbReference>
<evidence type="ECO:0000313" key="7">
    <source>
        <dbReference type="Proteomes" id="UP001161160"/>
    </source>
</evidence>
<organism evidence="6 7">
    <name type="scientific">Polynucleobacter sphagniphilus</name>
    <dbReference type="NCBI Taxonomy" id="1743169"/>
    <lineage>
        <taxon>Bacteria</taxon>
        <taxon>Pseudomonadati</taxon>
        <taxon>Pseudomonadota</taxon>
        <taxon>Betaproteobacteria</taxon>
        <taxon>Burkholderiales</taxon>
        <taxon>Burkholderiaceae</taxon>
        <taxon>Polynucleobacter</taxon>
    </lineage>
</organism>
<comment type="similarity">
    <text evidence="2">Belongs to the RmuC family.</text>
</comment>
<evidence type="ECO:0000256" key="4">
    <source>
        <dbReference type="ARBA" id="ARBA00023172"/>
    </source>
</evidence>
<dbReference type="PANTHER" id="PTHR30563">
    <property type="entry name" value="DNA RECOMBINATION PROTEIN RMUC"/>
    <property type="match status" value="1"/>
</dbReference>
<protein>
    <submittedName>
        <fullName evidence="6">DNA recombination protein RmuC</fullName>
    </submittedName>
</protein>
<keyword evidence="5" id="KW-0472">Membrane</keyword>